<name>A0AAV8RCK6_ENSVE</name>
<organism evidence="1 3">
    <name type="scientific">Ensete ventricosum</name>
    <name type="common">Abyssinian banana</name>
    <name type="synonym">Musa ensete</name>
    <dbReference type="NCBI Taxonomy" id="4639"/>
    <lineage>
        <taxon>Eukaryota</taxon>
        <taxon>Viridiplantae</taxon>
        <taxon>Streptophyta</taxon>
        <taxon>Embryophyta</taxon>
        <taxon>Tracheophyta</taxon>
        <taxon>Spermatophyta</taxon>
        <taxon>Magnoliopsida</taxon>
        <taxon>Liliopsida</taxon>
        <taxon>Zingiberales</taxon>
        <taxon>Musaceae</taxon>
        <taxon>Ensete</taxon>
    </lineage>
</organism>
<sequence length="73" mass="8299">MHLGRGWSLLRAKGIDRWVNAEAALAVATLDDTLFRDGEGEDMVVEVEALVMIRLDYLLEQARSQLPEEEEEQ</sequence>
<proteinExistence type="predicted"/>
<evidence type="ECO:0000313" key="2">
    <source>
        <dbReference type="EMBL" id="KAJ8499644.1"/>
    </source>
</evidence>
<protein>
    <submittedName>
        <fullName evidence="1">Uncharacterized protein</fullName>
    </submittedName>
</protein>
<evidence type="ECO:0000313" key="3">
    <source>
        <dbReference type="Proteomes" id="UP001222027"/>
    </source>
</evidence>
<comment type="caution">
    <text evidence="1">The sequence shown here is derived from an EMBL/GenBank/DDBJ whole genome shotgun (WGS) entry which is preliminary data.</text>
</comment>
<accession>A0AAV8RCK6</accession>
<dbReference type="AlphaFoldDB" id="A0AAV8RCK6"/>
<keyword evidence="3" id="KW-1185">Reference proteome</keyword>
<dbReference type="Proteomes" id="UP001222027">
    <property type="component" value="Unassembled WGS sequence"/>
</dbReference>
<dbReference type="EMBL" id="JAQQAF010000003">
    <property type="protein sequence ID" value="KAJ8499639.1"/>
    <property type="molecule type" value="Genomic_DNA"/>
</dbReference>
<gene>
    <name evidence="1" type="ORF">OPV22_010191</name>
    <name evidence="2" type="ORF">OPV22_010196</name>
</gene>
<evidence type="ECO:0000313" key="1">
    <source>
        <dbReference type="EMBL" id="KAJ8499639.1"/>
    </source>
</evidence>
<reference evidence="1 3" key="1">
    <citation type="submission" date="2022-12" db="EMBL/GenBank/DDBJ databases">
        <title>Chromosome-scale assembly of the Ensete ventricosum genome.</title>
        <authorList>
            <person name="Dussert Y."/>
            <person name="Stocks J."/>
            <person name="Wendawek A."/>
            <person name="Woldeyes F."/>
            <person name="Nichols R.A."/>
            <person name="Borrell J.S."/>
        </authorList>
    </citation>
    <scope>NUCLEOTIDE SEQUENCE [LARGE SCALE GENOMIC DNA]</scope>
    <source>
        <strain evidence="3">cv. Maze</strain>
        <strain evidence="1">MazeRef_0001</strain>
        <tissue evidence="1">Seeds</tissue>
    </source>
</reference>
<dbReference type="EMBL" id="JAQQAF010000003">
    <property type="protein sequence ID" value="KAJ8499644.1"/>
    <property type="molecule type" value="Genomic_DNA"/>
</dbReference>